<name>A0A0V0U3L1_9BILA</name>
<dbReference type="EMBL" id="JYDJ01000068">
    <property type="protein sequence ID" value="KRX45850.1"/>
    <property type="molecule type" value="Genomic_DNA"/>
</dbReference>
<reference evidence="1 2" key="1">
    <citation type="submission" date="2015-01" db="EMBL/GenBank/DDBJ databases">
        <title>Evolution of Trichinella species and genotypes.</title>
        <authorList>
            <person name="Korhonen P.K."/>
            <person name="Edoardo P."/>
            <person name="Giuseppe L.R."/>
            <person name="Gasser R.B."/>
        </authorList>
    </citation>
    <scope>NUCLEOTIDE SEQUENCE [LARGE SCALE GENOMIC DNA]</scope>
    <source>
        <strain evidence="1">ISS417</strain>
    </source>
</reference>
<comment type="caution">
    <text evidence="1">The sequence shown here is derived from an EMBL/GenBank/DDBJ whole genome shotgun (WGS) entry which is preliminary data.</text>
</comment>
<gene>
    <name evidence="1" type="ORF">T05_14960</name>
</gene>
<proteinExistence type="predicted"/>
<evidence type="ECO:0000313" key="2">
    <source>
        <dbReference type="Proteomes" id="UP000055048"/>
    </source>
</evidence>
<keyword evidence="2" id="KW-1185">Reference proteome</keyword>
<evidence type="ECO:0000313" key="1">
    <source>
        <dbReference type="EMBL" id="KRX45850.1"/>
    </source>
</evidence>
<accession>A0A0V0U3L1</accession>
<organism evidence="1 2">
    <name type="scientific">Trichinella murrelli</name>
    <dbReference type="NCBI Taxonomy" id="144512"/>
    <lineage>
        <taxon>Eukaryota</taxon>
        <taxon>Metazoa</taxon>
        <taxon>Ecdysozoa</taxon>
        <taxon>Nematoda</taxon>
        <taxon>Enoplea</taxon>
        <taxon>Dorylaimia</taxon>
        <taxon>Trichinellida</taxon>
        <taxon>Trichinellidae</taxon>
        <taxon>Trichinella</taxon>
    </lineage>
</organism>
<sequence>MHTYTTTMITVGRAGRRYPVAAEQRGTFYFLRSKCHFCKLFVRFSWSRLEGKSTAQTTQSQQRRVEWNALVMQATANHEWQPEIRASSWIGSQKMRHLHRRSNGHVRAPASVARRRTARQAARATASATSAYCRLEILFIVDYLFFVAVVVVDLMPCSVVHCD</sequence>
<dbReference type="Proteomes" id="UP000055048">
    <property type="component" value="Unassembled WGS sequence"/>
</dbReference>
<dbReference type="AlphaFoldDB" id="A0A0V0U3L1"/>
<protein>
    <submittedName>
        <fullName evidence="1">Uncharacterized protein</fullName>
    </submittedName>
</protein>